<gene>
    <name evidence="2" type="ORF">Eint_071160</name>
</gene>
<sequence>MEGEGNMEKVKEMLQRYSSRGGSFSEGSFLSDIDMSDASFGSWEEELVGRIMKSLRHCKEMAEMGRRRKIRLSPKETAECALILDSIKRNIKGFGETRKNWILWGIPIGLSFLGIAYISAKYYF</sequence>
<keyword evidence="1" id="KW-0472">Membrane</keyword>
<keyword evidence="1" id="KW-1133">Transmembrane helix</keyword>
<dbReference type="VEuPathDB" id="MicrosporidiaDB:Eint_071160"/>
<dbReference type="HOGENOM" id="CLU_1992612_0_0_1"/>
<dbReference type="RefSeq" id="XP_003073239.2">
    <property type="nucleotide sequence ID" value="XM_003073193.2"/>
</dbReference>
<protein>
    <submittedName>
        <fullName evidence="2">Uncharacterized protein</fullName>
    </submittedName>
</protein>
<evidence type="ECO:0000256" key="1">
    <source>
        <dbReference type="SAM" id="Phobius"/>
    </source>
</evidence>
<dbReference type="GeneID" id="9698058"/>
<evidence type="ECO:0000313" key="2">
    <source>
        <dbReference type="EMBL" id="ADM11879.2"/>
    </source>
</evidence>
<feature type="transmembrane region" description="Helical" evidence="1">
    <location>
        <begin position="101"/>
        <end position="120"/>
    </location>
</feature>
<dbReference type="AlphaFoldDB" id="E0S844"/>
<dbReference type="OrthoDB" id="2192725at2759"/>
<keyword evidence="1" id="KW-0812">Transmembrane</keyword>
<keyword evidence="3" id="KW-1185">Reference proteome</keyword>
<reference evidence="2 3" key="2">
    <citation type="journal article" date="2012" name="Proc. Natl. Acad. Sci. U.S.A.">
        <title>Gain and loss of multiple functionally related, horizontally transferred genes in the reduced genomes of two microsporidian parasites.</title>
        <authorList>
            <person name="Pombert J.-F."/>
            <person name="Selman M."/>
            <person name="Burki F."/>
            <person name="Bardell F.T."/>
            <person name="Farinelli L."/>
            <person name="Solter L.F."/>
            <person name="Whitman D.W."/>
            <person name="Weiss L.M."/>
            <person name="Corradi N."/>
            <person name="Keeling P.J."/>
        </authorList>
    </citation>
    <scope>NUCLEOTIDE SEQUENCE [LARGE SCALE GENOMIC DNA]</scope>
    <source>
        <strain evidence="2 3">ATCC 50506</strain>
    </source>
</reference>
<evidence type="ECO:0000313" key="3">
    <source>
        <dbReference type="Proteomes" id="UP000002313"/>
    </source>
</evidence>
<name>E0S844_ENCIT</name>
<dbReference type="Proteomes" id="UP000002313">
    <property type="component" value="Chromosome VII"/>
</dbReference>
<organism evidence="2 3">
    <name type="scientific">Encephalitozoon intestinalis (strain ATCC 50506)</name>
    <name type="common">Microsporidian parasite</name>
    <name type="synonym">Septata intestinalis</name>
    <dbReference type="NCBI Taxonomy" id="876142"/>
    <lineage>
        <taxon>Eukaryota</taxon>
        <taxon>Fungi</taxon>
        <taxon>Fungi incertae sedis</taxon>
        <taxon>Microsporidia</taxon>
        <taxon>Unikaryonidae</taxon>
        <taxon>Encephalitozoon</taxon>
    </lineage>
</organism>
<accession>E0S844</accession>
<dbReference type="EMBL" id="CP001948">
    <property type="protein sequence ID" value="ADM11879.2"/>
    <property type="molecule type" value="Genomic_DNA"/>
</dbReference>
<reference evidence="2 3" key="1">
    <citation type="journal article" date="2010" name="Nat. Commun.">
        <title>The complete sequence of the smallest known nuclear genome from the microsporidian Encephalitozoon intestinalis.</title>
        <authorList>
            <person name="Corradi N."/>
            <person name="Pombert J.-F."/>
            <person name="Farinelli L."/>
            <person name="Didier E.S."/>
            <person name="Keeling P.J."/>
        </authorList>
    </citation>
    <scope>NUCLEOTIDE SEQUENCE [LARGE SCALE GENOMIC DNA]</scope>
    <source>
        <strain evidence="2 3">ATCC 50506</strain>
    </source>
</reference>
<proteinExistence type="predicted"/>
<dbReference type="KEGG" id="ein:Eint_071160"/>